<keyword evidence="4" id="KW-0648">Protein biosynthesis</keyword>
<organism evidence="9">
    <name type="scientific">Trichuris suis</name>
    <name type="common">pig whipworm</name>
    <dbReference type="NCBI Taxonomy" id="68888"/>
    <lineage>
        <taxon>Eukaryota</taxon>
        <taxon>Metazoa</taxon>
        <taxon>Ecdysozoa</taxon>
        <taxon>Nematoda</taxon>
        <taxon>Enoplea</taxon>
        <taxon>Dorylaimia</taxon>
        <taxon>Trichinellida</taxon>
        <taxon>Trichuridae</taxon>
        <taxon>Trichuris</taxon>
    </lineage>
</organism>
<evidence type="ECO:0000256" key="1">
    <source>
        <dbReference type="ARBA" id="ARBA00004123"/>
    </source>
</evidence>
<dbReference type="InterPro" id="IPR042360">
    <property type="entry name" value="AIMP2"/>
</dbReference>
<dbReference type="EMBL" id="KL367502">
    <property type="protein sequence ID" value="KFD68658.1"/>
    <property type="molecule type" value="Genomic_DNA"/>
</dbReference>
<accession>A0A085NGR2</accession>
<dbReference type="GO" id="GO:0017101">
    <property type="term" value="C:aminoacyl-tRNA synthetase multienzyme complex"/>
    <property type="evidence" value="ECO:0007669"/>
    <property type="project" value="InterPro"/>
</dbReference>
<dbReference type="AlphaFoldDB" id="A0A085NGR2"/>
<dbReference type="Pfam" id="PF18569">
    <property type="entry name" value="Thioredoxin_16"/>
    <property type="match status" value="1"/>
</dbReference>
<name>A0A085NGR2_9BILA</name>
<evidence type="ECO:0000313" key="8">
    <source>
        <dbReference type="EMBL" id="KFD55338.1"/>
    </source>
</evidence>
<dbReference type="Proteomes" id="UP000030764">
    <property type="component" value="Unassembled WGS sequence"/>
</dbReference>
<feature type="coiled-coil region" evidence="6">
    <location>
        <begin position="43"/>
        <end position="70"/>
    </location>
</feature>
<dbReference type="PANTHER" id="PTHR13438">
    <property type="entry name" value="AMINOACYL TRNA SYNTHASE COMPLEX-INTERACTING MULTIFUNCTIONAL PROTEIN"/>
    <property type="match status" value="1"/>
</dbReference>
<dbReference type="GO" id="GO:0005829">
    <property type="term" value="C:cytosol"/>
    <property type="evidence" value="ECO:0007669"/>
    <property type="project" value="UniProtKB-SubCell"/>
</dbReference>
<keyword evidence="10" id="KW-1185">Reference proteome</keyword>
<reference evidence="9 10" key="1">
    <citation type="journal article" date="2014" name="Nat. Genet.">
        <title>Genome and transcriptome of the porcine whipworm Trichuris suis.</title>
        <authorList>
            <person name="Jex A.R."/>
            <person name="Nejsum P."/>
            <person name="Schwarz E.M."/>
            <person name="Hu L."/>
            <person name="Young N.D."/>
            <person name="Hall R.S."/>
            <person name="Korhonen P.K."/>
            <person name="Liao S."/>
            <person name="Thamsborg S."/>
            <person name="Xia J."/>
            <person name="Xu P."/>
            <person name="Wang S."/>
            <person name="Scheerlinck J.P."/>
            <person name="Hofmann A."/>
            <person name="Sternberg P.W."/>
            <person name="Wang J."/>
            <person name="Gasser R.B."/>
        </authorList>
    </citation>
    <scope>NUCLEOTIDE SEQUENCE [LARGE SCALE GENOMIC DNA]</scope>
    <source>
        <strain evidence="9">DCEP-RM93F</strain>
        <strain evidence="8">DCEP-RM93M</strain>
    </source>
</reference>
<dbReference type="GO" id="GO:0006412">
    <property type="term" value="P:translation"/>
    <property type="evidence" value="ECO:0007669"/>
    <property type="project" value="UniProtKB-KW"/>
</dbReference>
<evidence type="ECO:0000259" key="7">
    <source>
        <dbReference type="Pfam" id="PF18569"/>
    </source>
</evidence>
<dbReference type="InterPro" id="IPR041503">
    <property type="entry name" value="AIMP2_thioredoxin"/>
</dbReference>
<keyword evidence="6" id="KW-0175">Coiled coil</keyword>
<gene>
    <name evidence="8" type="ORF">M513_03678</name>
    <name evidence="9" type="ORF">M514_03678</name>
</gene>
<evidence type="ECO:0000313" key="10">
    <source>
        <dbReference type="Proteomes" id="UP000030764"/>
    </source>
</evidence>
<dbReference type="InterPro" id="IPR036282">
    <property type="entry name" value="Glutathione-S-Trfase_C_sf"/>
</dbReference>
<evidence type="ECO:0000256" key="6">
    <source>
        <dbReference type="SAM" id="Coils"/>
    </source>
</evidence>
<dbReference type="SUPFAM" id="SSF47616">
    <property type="entry name" value="GST C-terminal domain-like"/>
    <property type="match status" value="1"/>
</dbReference>
<evidence type="ECO:0000256" key="3">
    <source>
        <dbReference type="ARBA" id="ARBA00022490"/>
    </source>
</evidence>
<evidence type="ECO:0000256" key="4">
    <source>
        <dbReference type="ARBA" id="ARBA00022917"/>
    </source>
</evidence>
<proteinExistence type="predicted"/>
<dbReference type="Gene3D" id="1.20.1050.130">
    <property type="match status" value="1"/>
</dbReference>
<comment type="subcellular location">
    <subcellularLocation>
        <location evidence="2">Cytoplasm</location>
        <location evidence="2">Cytosol</location>
    </subcellularLocation>
    <subcellularLocation>
        <location evidence="1">Nucleus</location>
    </subcellularLocation>
</comment>
<feature type="domain" description="AIMP2 thioredoxin-like" evidence="7">
    <location>
        <begin position="100"/>
        <end position="172"/>
    </location>
</feature>
<dbReference type="PANTHER" id="PTHR13438:SF2">
    <property type="entry name" value="AMINOACYL TRNA SYNTHASE COMPLEX-INTERACTING MULTIFUNCTIONAL PROTEIN 2"/>
    <property type="match status" value="1"/>
</dbReference>
<protein>
    <recommendedName>
        <fullName evidence="7">AIMP2 thioredoxin-like domain-containing protein</fullName>
    </recommendedName>
</protein>
<dbReference type="GO" id="GO:0005634">
    <property type="term" value="C:nucleus"/>
    <property type="evidence" value="ECO:0007669"/>
    <property type="project" value="UniProtKB-SubCell"/>
</dbReference>
<keyword evidence="3" id="KW-0963">Cytoplasm</keyword>
<evidence type="ECO:0000256" key="2">
    <source>
        <dbReference type="ARBA" id="ARBA00004514"/>
    </source>
</evidence>
<keyword evidence="5" id="KW-0539">Nucleus</keyword>
<dbReference type="Proteomes" id="UP000030758">
    <property type="component" value="Unassembled WGS sequence"/>
</dbReference>
<evidence type="ECO:0000313" key="9">
    <source>
        <dbReference type="EMBL" id="KFD68658.1"/>
    </source>
</evidence>
<evidence type="ECO:0000256" key="5">
    <source>
        <dbReference type="ARBA" id="ARBA00023242"/>
    </source>
</evidence>
<dbReference type="EMBL" id="KL363200">
    <property type="protein sequence ID" value="KFD55338.1"/>
    <property type="molecule type" value="Genomic_DNA"/>
</dbReference>
<sequence>MYKVAPLYNANFEIEYGEIMYKLPNLMQNTTTSEPGEAFAARLRAICARLSEFTDRIEELKKATEQESTNSVPIPKGVLSWEKFENSRYFMFLQSLFPLDLAVIMDPSDPPLYLPILYKLLTQRLKMPVAFKVFVHSSVKSLPSQLCDSFFEAAPSFDQNSCKFTISAIWAKPEGSLLPCINLGIGSGQLYFGHTAVAKFLASAAGIYACTMNNSVETLYCDIWCQRAVAFSRFEKQRAALLQSLDAWLATRDAVAFSSLSIADLLLWSVLFRSCKKSDSFPSNVKRWFDSCSSLACFSHVVTHLKGA</sequence>